<sequence length="265" mass="28884">MRRPGGQPTAHLEGGSVSAGQGWGVNELMPIIVFPAARRKAKGKGKGASCRRRQPFATPPVRQGHGPPGHGASGPRAARSLASHRRPEWDNRGEGFGSKVWESVAGSDTLARLPKIDDGAPGPGQMRLWCFPGLRDRRSHDTQRPSWQAGLPWALQKGTGLPERYCFHPSSHCGLITCWPGPLLMKGSCRTWSWWRIGEGLDLMGAQKGRRAIGSKTLQALPSALLFVLMLWHELTAVSHHVHHHSATGANAQWSWLPTVGSILR</sequence>
<protein>
    <submittedName>
        <fullName evidence="2">Uncharacterized protein</fullName>
    </submittedName>
</protein>
<reference evidence="2 3" key="1">
    <citation type="journal article" date="2016" name="Genome Announc.">
        <title>Draft Whole-Genome Sequence of Trichoderma gamsii T6085, a Promising Biocontrol Agent of Fusarium Head Blight on Wheat.</title>
        <authorList>
            <person name="Baroncelli R."/>
            <person name="Zapparata A."/>
            <person name="Piaggeschi G."/>
            <person name="Sarrocco S."/>
            <person name="Vannacci G."/>
        </authorList>
    </citation>
    <scope>NUCLEOTIDE SEQUENCE [LARGE SCALE GENOMIC DNA]</scope>
    <source>
        <strain evidence="2 3">T6085</strain>
    </source>
</reference>
<evidence type="ECO:0000256" key="1">
    <source>
        <dbReference type="SAM" id="MobiDB-lite"/>
    </source>
</evidence>
<name>A0A2P5A0V7_9HYPO</name>
<evidence type="ECO:0000313" key="3">
    <source>
        <dbReference type="Proteomes" id="UP000054821"/>
    </source>
</evidence>
<dbReference type="AlphaFoldDB" id="A0A2P5A0V7"/>
<evidence type="ECO:0000313" key="2">
    <source>
        <dbReference type="EMBL" id="PON30195.1"/>
    </source>
</evidence>
<dbReference type="RefSeq" id="XP_018657733.1">
    <property type="nucleotide sequence ID" value="XM_018809066.1"/>
</dbReference>
<dbReference type="GeneID" id="29989149"/>
<feature type="compositionally biased region" description="Basic residues" evidence="1">
    <location>
        <begin position="40"/>
        <end position="54"/>
    </location>
</feature>
<feature type="region of interest" description="Disordered" evidence="1">
    <location>
        <begin position="40"/>
        <end position="94"/>
    </location>
</feature>
<organism evidence="2 3">
    <name type="scientific">Trichoderma gamsii</name>
    <dbReference type="NCBI Taxonomy" id="398673"/>
    <lineage>
        <taxon>Eukaryota</taxon>
        <taxon>Fungi</taxon>
        <taxon>Dikarya</taxon>
        <taxon>Ascomycota</taxon>
        <taxon>Pezizomycotina</taxon>
        <taxon>Sordariomycetes</taxon>
        <taxon>Hypocreomycetidae</taxon>
        <taxon>Hypocreales</taxon>
        <taxon>Hypocreaceae</taxon>
        <taxon>Trichoderma</taxon>
    </lineage>
</organism>
<keyword evidence="3" id="KW-1185">Reference proteome</keyword>
<comment type="caution">
    <text evidence="2">The sequence shown here is derived from an EMBL/GenBank/DDBJ whole genome shotgun (WGS) entry which is preliminary data.</text>
</comment>
<feature type="region of interest" description="Disordered" evidence="1">
    <location>
        <begin position="1"/>
        <end position="21"/>
    </location>
</feature>
<dbReference type="Proteomes" id="UP000054821">
    <property type="component" value="Unassembled WGS sequence"/>
</dbReference>
<gene>
    <name evidence="2" type="ORF">TGAM01_v200635</name>
</gene>
<proteinExistence type="predicted"/>
<accession>A0A2P5A0V7</accession>
<dbReference type="EMBL" id="JPDN02000002">
    <property type="protein sequence ID" value="PON30195.1"/>
    <property type="molecule type" value="Genomic_DNA"/>
</dbReference>